<evidence type="ECO:0000256" key="2">
    <source>
        <dbReference type="PROSITE-ProRule" id="PRU00169"/>
    </source>
</evidence>
<dbReference type="AlphaFoldDB" id="A0A2V3UHS9"/>
<feature type="modified residue" description="4-aspartylphosphate" evidence="2">
    <location>
        <position position="55"/>
    </location>
</feature>
<sequence length="125" mass="13372">MQHRLTVAIVDDDDGVRASLSSLIRSLGYEARSYGSAPAFLADVERGDPDCMIADIQMPEMTGDELQAALLSAGRRFPMIFMTAFPTAPVRERVMAAGACAFLDKPAEPDTIAHHLASALGHGRA</sequence>
<dbReference type="Pfam" id="PF00072">
    <property type="entry name" value="Response_reg"/>
    <property type="match status" value="1"/>
</dbReference>
<evidence type="ECO:0000256" key="1">
    <source>
        <dbReference type="ARBA" id="ARBA00022553"/>
    </source>
</evidence>
<dbReference type="GO" id="GO:0000160">
    <property type="term" value="P:phosphorelay signal transduction system"/>
    <property type="evidence" value="ECO:0007669"/>
    <property type="project" value="InterPro"/>
</dbReference>
<dbReference type="OrthoDB" id="9782655at2"/>
<evidence type="ECO:0000313" key="4">
    <source>
        <dbReference type="EMBL" id="PXW64726.1"/>
    </source>
</evidence>
<comment type="caution">
    <text evidence="4">The sequence shown here is derived from an EMBL/GenBank/DDBJ whole genome shotgun (WGS) entry which is preliminary data.</text>
</comment>
<proteinExistence type="predicted"/>
<protein>
    <submittedName>
        <fullName evidence="4">Response regulator receiver domain-containing protein</fullName>
    </submittedName>
</protein>
<dbReference type="PANTHER" id="PTHR44591:SF25">
    <property type="entry name" value="CHEMOTAXIS TWO-COMPONENT RESPONSE REGULATOR"/>
    <property type="match status" value="1"/>
</dbReference>
<dbReference type="PROSITE" id="PS50110">
    <property type="entry name" value="RESPONSE_REGULATORY"/>
    <property type="match status" value="1"/>
</dbReference>
<dbReference type="InterPro" id="IPR001789">
    <property type="entry name" value="Sig_transdc_resp-reg_receiver"/>
</dbReference>
<dbReference type="InterPro" id="IPR050595">
    <property type="entry name" value="Bact_response_regulator"/>
</dbReference>
<dbReference type="RefSeq" id="WP_110372766.1">
    <property type="nucleotide sequence ID" value="NZ_JAHBRY010000001.1"/>
</dbReference>
<feature type="domain" description="Response regulatory" evidence="3">
    <location>
        <begin position="6"/>
        <end position="120"/>
    </location>
</feature>
<dbReference type="InterPro" id="IPR011006">
    <property type="entry name" value="CheY-like_superfamily"/>
</dbReference>
<dbReference type="SMART" id="SM00448">
    <property type="entry name" value="REC"/>
    <property type="match status" value="1"/>
</dbReference>
<reference evidence="4 5" key="1">
    <citation type="submission" date="2018-05" db="EMBL/GenBank/DDBJ databases">
        <title>Genomic Encyclopedia of Type Strains, Phase IV (KMG-IV): sequencing the most valuable type-strain genomes for metagenomic binning, comparative biology and taxonomic classification.</title>
        <authorList>
            <person name="Goeker M."/>
        </authorList>
    </citation>
    <scope>NUCLEOTIDE SEQUENCE [LARGE SCALE GENOMIC DNA]</scope>
    <source>
        <strain evidence="4 5">DSM 6462</strain>
    </source>
</reference>
<dbReference type="EMBL" id="QJJK01000001">
    <property type="protein sequence ID" value="PXW64726.1"/>
    <property type="molecule type" value="Genomic_DNA"/>
</dbReference>
<dbReference type="SUPFAM" id="SSF52172">
    <property type="entry name" value="CheY-like"/>
    <property type="match status" value="1"/>
</dbReference>
<dbReference type="Gene3D" id="3.40.50.2300">
    <property type="match status" value="1"/>
</dbReference>
<evidence type="ECO:0000259" key="3">
    <source>
        <dbReference type="PROSITE" id="PS50110"/>
    </source>
</evidence>
<dbReference type="PANTHER" id="PTHR44591">
    <property type="entry name" value="STRESS RESPONSE REGULATOR PROTEIN 1"/>
    <property type="match status" value="1"/>
</dbReference>
<evidence type="ECO:0000313" key="5">
    <source>
        <dbReference type="Proteomes" id="UP000248021"/>
    </source>
</evidence>
<organism evidence="4 5">
    <name type="scientific">Chelatococcus asaccharovorans</name>
    <dbReference type="NCBI Taxonomy" id="28210"/>
    <lineage>
        <taxon>Bacteria</taxon>
        <taxon>Pseudomonadati</taxon>
        <taxon>Pseudomonadota</taxon>
        <taxon>Alphaproteobacteria</taxon>
        <taxon>Hyphomicrobiales</taxon>
        <taxon>Chelatococcaceae</taxon>
        <taxon>Chelatococcus</taxon>
    </lineage>
</organism>
<name>A0A2V3UHS9_9HYPH</name>
<keyword evidence="1 2" id="KW-0597">Phosphoprotein</keyword>
<accession>A0A2V3UHS9</accession>
<gene>
    <name evidence="4" type="ORF">C7450_101485</name>
</gene>
<dbReference type="Proteomes" id="UP000248021">
    <property type="component" value="Unassembled WGS sequence"/>
</dbReference>
<keyword evidence="5" id="KW-1185">Reference proteome</keyword>